<name>A0A1H8S1J5_9FIRM</name>
<dbReference type="InterPro" id="IPR029044">
    <property type="entry name" value="Nucleotide-diphossugar_trans"/>
</dbReference>
<dbReference type="SUPFAM" id="SSF53448">
    <property type="entry name" value="Nucleotide-diphospho-sugar transferases"/>
    <property type="match status" value="1"/>
</dbReference>
<dbReference type="PANTHER" id="PTHR22916:SF3">
    <property type="entry name" value="UDP-GLCNAC:BETAGAL BETA-1,3-N-ACETYLGLUCOSAMINYLTRANSFERASE-LIKE PROTEIN 1"/>
    <property type="match status" value="1"/>
</dbReference>
<dbReference type="Gene3D" id="3.90.550.10">
    <property type="entry name" value="Spore Coat Polysaccharide Biosynthesis Protein SpsA, Chain A"/>
    <property type="match status" value="1"/>
</dbReference>
<dbReference type="Proteomes" id="UP000198847">
    <property type="component" value="Unassembled WGS sequence"/>
</dbReference>
<dbReference type="InterPro" id="IPR001173">
    <property type="entry name" value="Glyco_trans_2-like"/>
</dbReference>
<dbReference type="AlphaFoldDB" id="A0A1H8S1J5"/>
<keyword evidence="2" id="KW-0808">Transferase</keyword>
<sequence length="320" mass="36905">MKKLVSIVIPAYNVGTEIEECLRSIQQQTYLEWEALVVNDGSKDNTAAIVEKLAAEDSRIRLINQSNAGVSSARNTGIKEAVGGYLAFLDGDDMWEPDFLDEMITAKEQDDVAMVYCGYSHLYAGGMKRKFTYPYVSGHILLDVINKKTQVHIGAILVDKSIIDSYNLHFTEGCLVAQDQEFIKNLVSLVKVKAVPKELMIYRIRTGSAIRAKWNWQKHIHGVYAFRRSAKFILEQELGHYNKTQLAYDLAAREAFNLYKLIWRMIKNGYEKEAIELMDDQENMLTMEKLDVTRLKFSHRLKCRAVKSKNKFLWWLLRYV</sequence>
<protein>
    <submittedName>
        <fullName evidence="2">UDP-glucose:(Glucosyl)LPS beta-1,3-glucosyltransferase</fullName>
    </submittedName>
</protein>
<accession>A0A1H8S1J5</accession>
<keyword evidence="3" id="KW-1185">Reference proteome</keyword>
<evidence type="ECO:0000313" key="2">
    <source>
        <dbReference type="EMBL" id="SEO72819.1"/>
    </source>
</evidence>
<organism evidence="2 3">
    <name type="scientific">Propionispora vibrioides</name>
    <dbReference type="NCBI Taxonomy" id="112903"/>
    <lineage>
        <taxon>Bacteria</taxon>
        <taxon>Bacillati</taxon>
        <taxon>Bacillota</taxon>
        <taxon>Negativicutes</taxon>
        <taxon>Selenomonadales</taxon>
        <taxon>Sporomusaceae</taxon>
        <taxon>Propionispora</taxon>
    </lineage>
</organism>
<proteinExistence type="predicted"/>
<evidence type="ECO:0000313" key="3">
    <source>
        <dbReference type="Proteomes" id="UP000198847"/>
    </source>
</evidence>
<dbReference type="STRING" id="112903.SAMN04490178_104170"/>
<evidence type="ECO:0000259" key="1">
    <source>
        <dbReference type="Pfam" id="PF00535"/>
    </source>
</evidence>
<dbReference type="RefSeq" id="WP_177173470.1">
    <property type="nucleotide sequence ID" value="NZ_FODY01000004.1"/>
</dbReference>
<dbReference type="EMBL" id="FODY01000004">
    <property type="protein sequence ID" value="SEO72819.1"/>
    <property type="molecule type" value="Genomic_DNA"/>
</dbReference>
<reference evidence="2 3" key="1">
    <citation type="submission" date="2016-10" db="EMBL/GenBank/DDBJ databases">
        <authorList>
            <person name="de Groot N.N."/>
        </authorList>
    </citation>
    <scope>NUCLEOTIDE SEQUENCE [LARGE SCALE GENOMIC DNA]</scope>
    <source>
        <strain evidence="2 3">DSM 13305</strain>
    </source>
</reference>
<gene>
    <name evidence="2" type="ORF">SAMN04490178_104170</name>
</gene>
<feature type="domain" description="Glycosyltransferase 2-like" evidence="1">
    <location>
        <begin position="6"/>
        <end position="121"/>
    </location>
</feature>
<dbReference type="GO" id="GO:0016758">
    <property type="term" value="F:hexosyltransferase activity"/>
    <property type="evidence" value="ECO:0007669"/>
    <property type="project" value="UniProtKB-ARBA"/>
</dbReference>
<dbReference type="Pfam" id="PF00535">
    <property type="entry name" value="Glycos_transf_2"/>
    <property type="match status" value="1"/>
</dbReference>
<dbReference type="CDD" id="cd00761">
    <property type="entry name" value="Glyco_tranf_GTA_type"/>
    <property type="match status" value="1"/>
</dbReference>
<dbReference type="PANTHER" id="PTHR22916">
    <property type="entry name" value="GLYCOSYLTRANSFERASE"/>
    <property type="match status" value="1"/>
</dbReference>